<keyword evidence="4" id="KW-1185">Reference proteome</keyword>
<keyword evidence="1" id="KW-0186">Copper</keyword>
<dbReference type="InterPro" id="IPR000269">
    <property type="entry name" value="Cu_amine_oxidase"/>
</dbReference>
<evidence type="ECO:0007829" key="5">
    <source>
        <dbReference type="PeptideAtlas" id="A0A0P0W7X9"/>
    </source>
</evidence>
<keyword evidence="1" id="KW-0801">TPQ</keyword>
<dbReference type="Proteomes" id="UP000059680">
    <property type="component" value="Chromosome 4"/>
</dbReference>
<name>A0A0P0W7X9_ORYSJ</name>
<dbReference type="Gene3D" id="2.70.98.20">
    <property type="entry name" value="Copper amine oxidase, catalytic domain"/>
    <property type="match status" value="1"/>
</dbReference>
<organism evidence="3 4">
    <name type="scientific">Oryza sativa subsp. japonica</name>
    <name type="common">Rice</name>
    <dbReference type="NCBI Taxonomy" id="39947"/>
    <lineage>
        <taxon>Eukaryota</taxon>
        <taxon>Viridiplantae</taxon>
        <taxon>Streptophyta</taxon>
        <taxon>Embryophyta</taxon>
        <taxon>Tracheophyta</taxon>
        <taxon>Spermatophyta</taxon>
        <taxon>Magnoliopsida</taxon>
        <taxon>Liliopsida</taxon>
        <taxon>Poales</taxon>
        <taxon>Poaceae</taxon>
        <taxon>BOP clade</taxon>
        <taxon>Oryzoideae</taxon>
        <taxon>Oryzeae</taxon>
        <taxon>Oryzinae</taxon>
        <taxon>Oryza</taxon>
        <taxon>Oryza sativa</taxon>
    </lineage>
</organism>
<keyword evidence="1" id="KW-0479">Metal-binding</keyword>
<dbReference type="GO" id="GO:0048038">
    <property type="term" value="F:quinone binding"/>
    <property type="evidence" value="ECO:0007669"/>
    <property type="project" value="InterPro"/>
</dbReference>
<dbReference type="SUPFAM" id="SSF49998">
    <property type="entry name" value="Amine oxidase catalytic domain"/>
    <property type="match status" value="1"/>
</dbReference>
<reference evidence="3 4" key="3">
    <citation type="journal article" date="2013" name="Rice">
        <title>Improvement of the Oryza sativa Nipponbare reference genome using next generation sequence and optical map data.</title>
        <authorList>
            <person name="Kawahara Y."/>
            <person name="de la Bastide M."/>
            <person name="Hamilton J.P."/>
            <person name="Kanamori H."/>
            <person name="McCombie W.R."/>
            <person name="Ouyang S."/>
            <person name="Schwartz D.C."/>
            <person name="Tanaka T."/>
            <person name="Wu J."/>
            <person name="Zhou S."/>
            <person name="Childs K.L."/>
            <person name="Davidson R.M."/>
            <person name="Lin H."/>
            <person name="Quesada-Ocampo L."/>
            <person name="Vaillancourt B."/>
            <person name="Sakai H."/>
            <person name="Lee S.S."/>
            <person name="Kim J."/>
            <person name="Numa H."/>
            <person name="Itoh T."/>
            <person name="Buell C.R."/>
            <person name="Matsumoto T."/>
        </authorList>
    </citation>
    <scope>NUCLEOTIDE SEQUENCE [LARGE SCALE GENOMIC DNA]</scope>
    <source>
        <strain evidence="4">cv. Nipponbare</strain>
    </source>
</reference>
<feature type="domain" description="Copper amine oxidase catalytic" evidence="2">
    <location>
        <begin position="1"/>
        <end position="110"/>
    </location>
</feature>
<evidence type="ECO:0000256" key="1">
    <source>
        <dbReference type="RuleBase" id="RU000672"/>
    </source>
</evidence>
<gene>
    <name evidence="3" type="ordered locus">Os04g0269600</name>
    <name evidence="3" type="ORF">OSNPB_040269600</name>
</gene>
<evidence type="ECO:0007829" key="6">
    <source>
        <dbReference type="ProteomicsDB" id="A0A0P0W7X9"/>
    </source>
</evidence>
<dbReference type="GO" id="GO:0009308">
    <property type="term" value="P:amine metabolic process"/>
    <property type="evidence" value="ECO:0007669"/>
    <property type="project" value="UniProtKB-UniRule"/>
</dbReference>
<dbReference type="GO" id="GO:0005507">
    <property type="term" value="F:copper ion binding"/>
    <property type="evidence" value="ECO:0007669"/>
    <property type="project" value="InterPro"/>
</dbReference>
<dbReference type="InterPro" id="IPR015798">
    <property type="entry name" value="Cu_amine_oxidase_C"/>
</dbReference>
<evidence type="ECO:0000313" key="4">
    <source>
        <dbReference type="Proteomes" id="UP000059680"/>
    </source>
</evidence>
<comment type="PTM">
    <text evidence="1">Topaquinone (TPQ) is generated by copper-dependent autoxidation of a specific tyrosyl residue.</text>
</comment>
<evidence type="ECO:0000313" key="3">
    <source>
        <dbReference type="EMBL" id="BAS88316.1"/>
    </source>
</evidence>
<protein>
    <recommendedName>
        <fullName evidence="1">Amine oxidase</fullName>
        <ecNumber evidence="1">1.4.3.-</ecNumber>
    </recommendedName>
</protein>
<dbReference type="Pfam" id="PF01179">
    <property type="entry name" value="Cu_amine_oxid"/>
    <property type="match status" value="1"/>
</dbReference>
<dbReference type="PANTHER" id="PTHR10638:SF41">
    <property type="entry name" value="AMINE OXIDASE"/>
    <property type="match status" value="1"/>
</dbReference>
<dbReference type="InterPro" id="IPR036460">
    <property type="entry name" value="Cu_amine_oxidase_C_sf"/>
</dbReference>
<dbReference type="PANTHER" id="PTHR10638">
    <property type="entry name" value="COPPER AMINE OXIDASE"/>
    <property type="match status" value="1"/>
</dbReference>
<proteinExistence type="evidence at protein level"/>
<dbReference type="AlphaFoldDB" id="A0A0P0W7X9"/>
<evidence type="ECO:0000259" key="2">
    <source>
        <dbReference type="Pfam" id="PF01179"/>
    </source>
</evidence>
<dbReference type="GO" id="GO:0008131">
    <property type="term" value="F:primary methylamine oxidase activity"/>
    <property type="evidence" value="ECO:0007669"/>
    <property type="project" value="InterPro"/>
</dbReference>
<dbReference type="ExpressionAtlas" id="A0A0P0W7X9">
    <property type="expression patterns" value="baseline and differential"/>
</dbReference>
<dbReference type="EMBL" id="AP014960">
    <property type="protein sequence ID" value="BAS88316.1"/>
    <property type="molecule type" value="Genomic_DNA"/>
</dbReference>
<reference evidence="4" key="1">
    <citation type="journal article" date="2005" name="Nature">
        <title>The map-based sequence of the rice genome.</title>
        <authorList>
            <consortium name="International rice genome sequencing project (IRGSP)"/>
            <person name="Matsumoto T."/>
            <person name="Wu J."/>
            <person name="Kanamori H."/>
            <person name="Katayose Y."/>
            <person name="Fujisawa M."/>
            <person name="Namiki N."/>
            <person name="Mizuno H."/>
            <person name="Yamamoto K."/>
            <person name="Antonio B.A."/>
            <person name="Baba T."/>
            <person name="Sakata K."/>
            <person name="Nagamura Y."/>
            <person name="Aoki H."/>
            <person name="Arikawa K."/>
            <person name="Arita K."/>
            <person name="Bito T."/>
            <person name="Chiden Y."/>
            <person name="Fujitsuka N."/>
            <person name="Fukunaka R."/>
            <person name="Hamada M."/>
            <person name="Harada C."/>
            <person name="Hayashi A."/>
            <person name="Hijishita S."/>
            <person name="Honda M."/>
            <person name="Hosokawa S."/>
            <person name="Ichikawa Y."/>
            <person name="Idonuma A."/>
            <person name="Iijima M."/>
            <person name="Ikeda M."/>
            <person name="Ikeno M."/>
            <person name="Ito K."/>
            <person name="Ito S."/>
            <person name="Ito T."/>
            <person name="Ito Y."/>
            <person name="Ito Y."/>
            <person name="Iwabuchi A."/>
            <person name="Kamiya K."/>
            <person name="Karasawa W."/>
            <person name="Kurita K."/>
            <person name="Katagiri S."/>
            <person name="Kikuta A."/>
            <person name="Kobayashi H."/>
            <person name="Kobayashi N."/>
            <person name="Machita K."/>
            <person name="Maehara T."/>
            <person name="Masukawa M."/>
            <person name="Mizubayashi T."/>
            <person name="Mukai Y."/>
            <person name="Nagasaki H."/>
            <person name="Nagata Y."/>
            <person name="Naito S."/>
            <person name="Nakashima M."/>
            <person name="Nakama Y."/>
            <person name="Nakamichi Y."/>
            <person name="Nakamura M."/>
            <person name="Meguro A."/>
            <person name="Negishi M."/>
            <person name="Ohta I."/>
            <person name="Ohta T."/>
            <person name="Okamoto M."/>
            <person name="Ono N."/>
            <person name="Saji S."/>
            <person name="Sakaguchi M."/>
            <person name="Sakai K."/>
            <person name="Shibata M."/>
            <person name="Shimokawa T."/>
            <person name="Song J."/>
            <person name="Takazaki Y."/>
            <person name="Terasawa K."/>
            <person name="Tsugane M."/>
            <person name="Tsuji K."/>
            <person name="Ueda S."/>
            <person name="Waki K."/>
            <person name="Yamagata H."/>
            <person name="Yamamoto M."/>
            <person name="Yamamoto S."/>
            <person name="Yamane H."/>
            <person name="Yoshiki S."/>
            <person name="Yoshihara R."/>
            <person name="Yukawa K."/>
            <person name="Zhong H."/>
            <person name="Yano M."/>
            <person name="Yuan Q."/>
            <person name="Ouyang S."/>
            <person name="Liu J."/>
            <person name="Jones K.M."/>
            <person name="Gansberger K."/>
            <person name="Moffat K."/>
            <person name="Hill J."/>
            <person name="Bera J."/>
            <person name="Fadrosh D."/>
            <person name="Jin S."/>
            <person name="Johri S."/>
            <person name="Kim M."/>
            <person name="Overton L."/>
            <person name="Reardon M."/>
            <person name="Tsitrin T."/>
            <person name="Vuong H."/>
            <person name="Weaver B."/>
            <person name="Ciecko A."/>
            <person name="Tallon L."/>
            <person name="Jackson J."/>
            <person name="Pai G."/>
            <person name="Aken S.V."/>
            <person name="Utterback T."/>
            <person name="Reidmuller S."/>
            <person name="Feldblyum T."/>
            <person name="Hsiao J."/>
            <person name="Zismann V."/>
            <person name="Iobst S."/>
            <person name="de Vazeille A.R."/>
            <person name="Buell C.R."/>
            <person name="Ying K."/>
            <person name="Li Y."/>
            <person name="Lu T."/>
            <person name="Huang Y."/>
            <person name="Zhao Q."/>
            <person name="Feng Q."/>
            <person name="Zhang L."/>
            <person name="Zhu J."/>
            <person name="Weng Q."/>
            <person name="Mu J."/>
            <person name="Lu Y."/>
            <person name="Fan D."/>
            <person name="Liu Y."/>
            <person name="Guan J."/>
            <person name="Zhang Y."/>
            <person name="Yu S."/>
            <person name="Liu X."/>
            <person name="Zhang Y."/>
            <person name="Hong G."/>
            <person name="Han B."/>
            <person name="Choisne N."/>
            <person name="Demange N."/>
            <person name="Orjeda G."/>
            <person name="Samain S."/>
            <person name="Cattolico L."/>
            <person name="Pelletier E."/>
            <person name="Couloux A."/>
            <person name="Segurens B."/>
            <person name="Wincker P."/>
            <person name="D'Hont A."/>
            <person name="Scarpelli C."/>
            <person name="Weissenbach J."/>
            <person name="Salanoubat M."/>
            <person name="Quetier F."/>
            <person name="Yu Y."/>
            <person name="Kim H.R."/>
            <person name="Rambo T."/>
            <person name="Currie J."/>
            <person name="Collura K."/>
            <person name="Luo M."/>
            <person name="Yang T."/>
            <person name="Ammiraju J.S.S."/>
            <person name="Engler F."/>
            <person name="Soderlund C."/>
            <person name="Wing R.A."/>
            <person name="Palmer L.E."/>
            <person name="de la Bastide M."/>
            <person name="Spiegel L."/>
            <person name="Nascimento L."/>
            <person name="Zutavern T."/>
            <person name="O'Shaughnessy A."/>
            <person name="Dike S."/>
            <person name="Dedhia N."/>
            <person name="Preston R."/>
            <person name="Balija V."/>
            <person name="McCombie W.R."/>
            <person name="Chow T."/>
            <person name="Chen H."/>
            <person name="Chung M."/>
            <person name="Chen C."/>
            <person name="Shaw J."/>
            <person name="Wu H."/>
            <person name="Hsiao K."/>
            <person name="Chao Y."/>
            <person name="Chu M."/>
            <person name="Cheng C."/>
            <person name="Hour A."/>
            <person name="Lee P."/>
            <person name="Lin S."/>
            <person name="Lin Y."/>
            <person name="Liou J."/>
            <person name="Liu S."/>
            <person name="Hsing Y."/>
            <person name="Raghuvanshi S."/>
            <person name="Mohanty A."/>
            <person name="Bharti A.K."/>
            <person name="Gaur A."/>
            <person name="Gupta V."/>
            <person name="Kumar D."/>
            <person name="Ravi V."/>
            <person name="Vij S."/>
            <person name="Kapur A."/>
            <person name="Khurana P."/>
            <person name="Khurana P."/>
            <person name="Khurana J.P."/>
            <person name="Tyagi A.K."/>
            <person name="Gaikwad K."/>
            <person name="Singh A."/>
            <person name="Dalal V."/>
            <person name="Srivastava S."/>
            <person name="Dixit A."/>
            <person name="Pal A.K."/>
            <person name="Ghazi I.A."/>
            <person name="Yadav M."/>
            <person name="Pandit A."/>
            <person name="Bhargava A."/>
            <person name="Sureshbabu K."/>
            <person name="Batra K."/>
            <person name="Sharma T.R."/>
            <person name="Mohapatra T."/>
            <person name="Singh N.K."/>
            <person name="Messing J."/>
            <person name="Nelson A.B."/>
            <person name="Fuks G."/>
            <person name="Kavchok S."/>
            <person name="Keizer G."/>
            <person name="Linton E."/>
            <person name="Llaca V."/>
            <person name="Song R."/>
            <person name="Tanyolac B."/>
            <person name="Young S."/>
            <person name="Ho-Il K."/>
            <person name="Hahn J.H."/>
            <person name="Sangsakoo G."/>
            <person name="Vanavichit A."/>
            <person name="de Mattos Luiz.A.T."/>
            <person name="Zimmer P.D."/>
            <person name="Malone G."/>
            <person name="Dellagostin O."/>
            <person name="de Oliveira A.C."/>
            <person name="Bevan M."/>
            <person name="Bancroft I."/>
            <person name="Minx P."/>
            <person name="Cordum H."/>
            <person name="Wilson R."/>
            <person name="Cheng Z."/>
            <person name="Jin W."/>
            <person name="Jiang J."/>
            <person name="Leong S.A."/>
            <person name="Iwama H."/>
            <person name="Gojobori T."/>
            <person name="Itoh T."/>
            <person name="Niimura Y."/>
            <person name="Fujii Y."/>
            <person name="Habara T."/>
            <person name="Sakai H."/>
            <person name="Sato Y."/>
            <person name="Wilson G."/>
            <person name="Kumar K."/>
            <person name="McCouch S."/>
            <person name="Juretic N."/>
            <person name="Hoen D."/>
            <person name="Wright S."/>
            <person name="Bruskiewich R."/>
            <person name="Bureau T."/>
            <person name="Miyao A."/>
            <person name="Hirochika H."/>
            <person name="Nishikawa T."/>
            <person name="Kadowaki K."/>
            <person name="Sugiura M."/>
            <person name="Burr B."/>
            <person name="Sasaki T."/>
        </authorList>
    </citation>
    <scope>NUCLEOTIDE SEQUENCE [LARGE SCALE GENOMIC DNA]</scope>
    <source>
        <strain evidence="4">cv. Nipponbare</strain>
    </source>
</reference>
<sequence>MVVSRARVQDPATGEHRDVMYKGMASELFVPYMDPTEAWYFKTYMDAGEYGFGLQAMPLVPLNDCPRHARYLDAVFVAADGRPYVRENMICVFERYAGDIAWRHSESPITGMDVSANPYDSSASRFLDFFPCCLAPTMRVMLLHFPVLVTDE</sequence>
<comment type="cofactor">
    <cofactor evidence="1">
        <name>Cu cation</name>
        <dbReference type="ChEBI" id="CHEBI:23378"/>
    </cofactor>
    <text evidence="1">Contains 1 topaquinone per subunit.</text>
</comment>
<comment type="similarity">
    <text evidence="1">Belongs to the copper/topaquinone oxidase family.</text>
</comment>
<dbReference type="EC" id="1.4.3.-" evidence="1"/>
<keyword evidence="5 6" id="KW-1267">Proteomics identification</keyword>
<keyword evidence="1" id="KW-0560">Oxidoreductase</keyword>
<reference evidence="3 4" key="2">
    <citation type="journal article" date="2013" name="Plant Cell Physiol.">
        <title>Rice Annotation Project Database (RAP-DB): an integrative and interactive database for rice genomics.</title>
        <authorList>
            <person name="Sakai H."/>
            <person name="Lee S.S."/>
            <person name="Tanaka T."/>
            <person name="Numa H."/>
            <person name="Kim J."/>
            <person name="Kawahara Y."/>
            <person name="Wakimoto H."/>
            <person name="Yang C.C."/>
            <person name="Iwamoto M."/>
            <person name="Abe T."/>
            <person name="Yamada Y."/>
            <person name="Muto A."/>
            <person name="Inokuchi H."/>
            <person name="Ikemura T."/>
            <person name="Matsumoto T."/>
            <person name="Sasaki T."/>
            <person name="Itoh T."/>
        </authorList>
    </citation>
    <scope>NUCLEOTIDE SEQUENCE [LARGE SCALE GENOMIC DNA]</scope>
    <source>
        <strain evidence="4">cv. Nipponbare</strain>
    </source>
</reference>
<dbReference type="Gramene" id="Os04t0269600-02">
    <property type="protein sequence ID" value="Os04t0269600-02"/>
    <property type="gene ID" value="Os04g0269600"/>
</dbReference>
<accession>A0A0P0W7X9</accession>